<dbReference type="InterPro" id="IPR010258">
    <property type="entry name" value="Conjugal_tfr_TrbG/VirB9/CagX"/>
</dbReference>
<proteinExistence type="inferred from homology"/>
<dbReference type="AlphaFoldDB" id="A0A552UH15"/>
<feature type="signal peptide" evidence="5">
    <location>
        <begin position="1"/>
        <end position="19"/>
    </location>
</feature>
<accession>A0A552UH15</accession>
<comment type="caution">
    <text evidence="6">The sequence shown here is derived from an EMBL/GenBank/DDBJ whole genome shotgun (WGS) entry which is preliminary data.</text>
</comment>
<dbReference type="Gene3D" id="2.60.40.2500">
    <property type="match status" value="1"/>
</dbReference>
<dbReference type="InterPro" id="IPR038161">
    <property type="entry name" value="VirB9/CagX/TrbG_C_sf"/>
</dbReference>
<evidence type="ECO:0000313" key="7">
    <source>
        <dbReference type="Proteomes" id="UP000317894"/>
    </source>
</evidence>
<dbReference type="Pfam" id="PF03524">
    <property type="entry name" value="CagX"/>
    <property type="match status" value="1"/>
</dbReference>
<dbReference type="OrthoDB" id="7390264at2"/>
<comment type="similarity">
    <text evidence="1">Belongs to the TrbG/VirB9 family.</text>
</comment>
<dbReference type="NCBIfam" id="TIGR02781">
    <property type="entry name" value="VirB9"/>
    <property type="match status" value="1"/>
</dbReference>
<organism evidence="6 7">
    <name type="scientific">Glacieibacterium frigidum</name>
    <dbReference type="NCBI Taxonomy" id="2593303"/>
    <lineage>
        <taxon>Bacteria</taxon>
        <taxon>Pseudomonadati</taxon>
        <taxon>Pseudomonadota</taxon>
        <taxon>Alphaproteobacteria</taxon>
        <taxon>Sphingomonadales</taxon>
        <taxon>Sphingosinicellaceae</taxon>
        <taxon>Glacieibacterium</taxon>
    </lineage>
</organism>
<evidence type="ECO:0000256" key="3">
    <source>
        <dbReference type="ARBA" id="ARBA00023026"/>
    </source>
</evidence>
<keyword evidence="3" id="KW-0843">Virulence</keyword>
<dbReference type="InterPro" id="IPR033645">
    <property type="entry name" value="VirB9/CagX/TrbG_C"/>
</dbReference>
<sequence length="266" mass="29070">MTPLKALVAALLIAAPAAAVQVPLPGPVDPRIRTVVYNPREVVTITGQLGYQMVVSFGLNERIENISVGDSLGWQVTPNKKADLLFLKPIDKLPSTNMTVVTNLRRYNFELIAVARTARRTQTYDIRFVYPNEELAAQTLAVPETPVSDATPPDGWNFAYSYAGAKGLVPARVFDDGRFTYFQWPAGVDTPAVFAVGADGKEALVNHATRGRYFVVEQTGAQFVLRSGTQITQVFNDALRVPEPGAGAPRPREPEKKRRGLFGSRG</sequence>
<keyword evidence="7" id="KW-1185">Reference proteome</keyword>
<dbReference type="RefSeq" id="WP_143555059.1">
    <property type="nucleotide sequence ID" value="NZ_VJWA01000001.1"/>
</dbReference>
<feature type="region of interest" description="Disordered" evidence="4">
    <location>
        <begin position="241"/>
        <end position="266"/>
    </location>
</feature>
<evidence type="ECO:0000256" key="5">
    <source>
        <dbReference type="SAM" id="SignalP"/>
    </source>
</evidence>
<reference evidence="6 7" key="1">
    <citation type="submission" date="2019-07" db="EMBL/GenBank/DDBJ databases">
        <title>Novel species isolated from glacier.</title>
        <authorList>
            <person name="Liu Q."/>
            <person name="Xin Y.-H."/>
        </authorList>
    </citation>
    <scope>NUCLEOTIDE SEQUENCE [LARGE SCALE GENOMIC DNA]</scope>
    <source>
        <strain evidence="6 7">LB1R16</strain>
    </source>
</reference>
<gene>
    <name evidence="6" type="primary">virB9</name>
    <name evidence="6" type="ORF">FMM06_04980</name>
</gene>
<dbReference type="EMBL" id="VJWA01000001">
    <property type="protein sequence ID" value="TRW17514.1"/>
    <property type="molecule type" value="Genomic_DNA"/>
</dbReference>
<name>A0A552UH15_9SPHN</name>
<evidence type="ECO:0000256" key="1">
    <source>
        <dbReference type="ARBA" id="ARBA00006135"/>
    </source>
</evidence>
<feature type="chain" id="PRO_5022064916" evidence="5">
    <location>
        <begin position="20"/>
        <end position="266"/>
    </location>
</feature>
<evidence type="ECO:0000313" key="6">
    <source>
        <dbReference type="EMBL" id="TRW17514.1"/>
    </source>
</evidence>
<evidence type="ECO:0000256" key="2">
    <source>
        <dbReference type="ARBA" id="ARBA00022729"/>
    </source>
</evidence>
<evidence type="ECO:0000256" key="4">
    <source>
        <dbReference type="SAM" id="MobiDB-lite"/>
    </source>
</evidence>
<dbReference type="CDD" id="cd06911">
    <property type="entry name" value="VirB9_CagX_TrbG"/>
    <property type="match status" value="1"/>
</dbReference>
<protein>
    <submittedName>
        <fullName evidence="6">P-type conjugative transfer protein VirB9</fullName>
    </submittedName>
</protein>
<dbReference type="InterPro" id="IPR014148">
    <property type="entry name" value="VirB9"/>
</dbReference>
<dbReference type="Proteomes" id="UP000317894">
    <property type="component" value="Unassembled WGS sequence"/>
</dbReference>
<keyword evidence="2 5" id="KW-0732">Signal</keyword>